<feature type="domain" description="Thioester reductase (TE)" evidence="1">
    <location>
        <begin position="7"/>
        <end position="242"/>
    </location>
</feature>
<dbReference type="PANTHER" id="PTHR11011:SF45">
    <property type="entry name" value="FATTY ACYL-COA REDUCTASE CG8306-RELATED"/>
    <property type="match status" value="1"/>
</dbReference>
<evidence type="ECO:0000259" key="1">
    <source>
        <dbReference type="Pfam" id="PF07993"/>
    </source>
</evidence>
<name>A0ABS6JRN0_9BACI</name>
<comment type="caution">
    <text evidence="2">The sequence shown here is derived from an EMBL/GenBank/DDBJ whole genome shotgun (WGS) entry which is preliminary data.</text>
</comment>
<dbReference type="EMBL" id="JAHQCR010000007">
    <property type="protein sequence ID" value="MBU9719937.1"/>
    <property type="molecule type" value="Genomic_DNA"/>
</dbReference>
<dbReference type="InterPro" id="IPR013120">
    <property type="entry name" value="FAR_NAD-bd"/>
</dbReference>
<accession>A0ABS6JRN0</accession>
<reference evidence="2 3" key="1">
    <citation type="submission" date="2021-06" db="EMBL/GenBank/DDBJ databases">
        <title>Bacillus sp. RD4P76, an endophyte from a halophyte.</title>
        <authorList>
            <person name="Sun J.-Q."/>
        </authorList>
    </citation>
    <scope>NUCLEOTIDE SEQUENCE [LARGE SCALE GENOMIC DNA]</scope>
    <source>
        <strain evidence="2 3">JCM 17098</strain>
    </source>
</reference>
<dbReference type="Pfam" id="PF07993">
    <property type="entry name" value="NAD_binding_4"/>
    <property type="match status" value="1"/>
</dbReference>
<evidence type="ECO:0000313" key="2">
    <source>
        <dbReference type="EMBL" id="MBU9719937.1"/>
    </source>
</evidence>
<gene>
    <name evidence="2" type="ORF">KS407_00605</name>
</gene>
<dbReference type="RefSeq" id="WP_088075228.1">
    <property type="nucleotide sequence ID" value="NZ_JAHQCR010000007.1"/>
</dbReference>
<dbReference type="CDD" id="cd05263">
    <property type="entry name" value="MupV_like_SDR_e"/>
    <property type="match status" value="1"/>
</dbReference>
<keyword evidence="3" id="KW-1185">Reference proteome</keyword>
<dbReference type="InterPro" id="IPR036291">
    <property type="entry name" value="NAD(P)-bd_dom_sf"/>
</dbReference>
<dbReference type="InterPro" id="IPR026055">
    <property type="entry name" value="FAR"/>
</dbReference>
<dbReference type="Gene3D" id="3.40.50.720">
    <property type="entry name" value="NAD(P)-binding Rossmann-like Domain"/>
    <property type="match status" value="1"/>
</dbReference>
<dbReference type="SUPFAM" id="SSF51735">
    <property type="entry name" value="NAD(P)-binding Rossmann-fold domains"/>
    <property type="match status" value="1"/>
</dbReference>
<dbReference type="PANTHER" id="PTHR11011">
    <property type="entry name" value="MALE STERILITY PROTEIN 2-RELATED"/>
    <property type="match status" value="1"/>
</dbReference>
<sequence length="365" mass="42371">MSNTYFITGFPGFLAGELMREIIRENKEIGHIYLLCLPNMREKADYDLNVISDETGLSINNFTIVTGDITKPNIGVTEEFTQKLKSVVTHAFHLAAIYDLAVDKNSAELVNVNGTRNVTEFVDQMKNIARYIYFSTAYVSGKREGRIYEKELVMNQQFKNHYERTKYEAEVIVRDRMNDIPTTIIRPGIVRGHSITGATVKYDGPYFMLHLFDRLKFLPVIPYIGSGEAEGNFVPVDYVIRATIYLSHLPKGVNKTYHLTDPAPFLMKEVYEMLAKEFINRKPRGKIPFSIANSMMRIGTVRKWLRVERESLPYFDCHSVYDTRTARNDLRGSGIDCPRFDKTVKKMVQYYRENKHREEKYIKIY</sequence>
<organism evidence="2 3">
    <name type="scientific">Evansella alkalicola</name>
    <dbReference type="NCBI Taxonomy" id="745819"/>
    <lineage>
        <taxon>Bacteria</taxon>
        <taxon>Bacillati</taxon>
        <taxon>Bacillota</taxon>
        <taxon>Bacilli</taxon>
        <taxon>Bacillales</taxon>
        <taxon>Bacillaceae</taxon>
        <taxon>Evansella</taxon>
    </lineage>
</organism>
<proteinExistence type="predicted"/>
<protein>
    <submittedName>
        <fullName evidence="2">SDR family oxidoreductase</fullName>
    </submittedName>
</protein>
<evidence type="ECO:0000313" key="3">
    <source>
        <dbReference type="Proteomes" id="UP000790580"/>
    </source>
</evidence>
<dbReference type="Proteomes" id="UP000790580">
    <property type="component" value="Unassembled WGS sequence"/>
</dbReference>